<comment type="caution">
    <text evidence="5">The sequence shown here is derived from an EMBL/GenBank/DDBJ whole genome shotgun (WGS) entry which is preliminary data.</text>
</comment>
<evidence type="ECO:0000313" key="6">
    <source>
        <dbReference type="Proteomes" id="UP001516400"/>
    </source>
</evidence>
<dbReference type="Pfam" id="PF13516">
    <property type="entry name" value="LRR_6"/>
    <property type="match status" value="4"/>
</dbReference>
<accession>A0ABD2P496</accession>
<name>A0ABD2P496_9CUCU</name>
<dbReference type="Gene3D" id="3.80.10.10">
    <property type="entry name" value="Ribonuclease Inhibitor"/>
    <property type="match status" value="1"/>
</dbReference>
<keyword evidence="2" id="KW-0433">Leucine-rich repeat</keyword>
<organism evidence="5 6">
    <name type="scientific">Cryptolaemus montrouzieri</name>
    <dbReference type="NCBI Taxonomy" id="559131"/>
    <lineage>
        <taxon>Eukaryota</taxon>
        <taxon>Metazoa</taxon>
        <taxon>Ecdysozoa</taxon>
        <taxon>Arthropoda</taxon>
        <taxon>Hexapoda</taxon>
        <taxon>Insecta</taxon>
        <taxon>Pterygota</taxon>
        <taxon>Neoptera</taxon>
        <taxon>Endopterygota</taxon>
        <taxon>Coleoptera</taxon>
        <taxon>Polyphaga</taxon>
        <taxon>Cucujiformia</taxon>
        <taxon>Coccinelloidea</taxon>
        <taxon>Coccinellidae</taxon>
        <taxon>Scymninae</taxon>
        <taxon>Scymnini</taxon>
        <taxon>Cryptolaemus</taxon>
    </lineage>
</organism>
<feature type="compositionally biased region" description="Basic residues" evidence="4">
    <location>
        <begin position="414"/>
        <end position="431"/>
    </location>
</feature>
<keyword evidence="1" id="KW-0343">GTPase activation</keyword>
<evidence type="ECO:0000256" key="3">
    <source>
        <dbReference type="ARBA" id="ARBA00022737"/>
    </source>
</evidence>
<sequence>MCKDMEIYPISRVCKSLRSKELNLKYYCPFEKQMKAICKTLENNNFIQELNLQDNWLSVESCSYLANVLELNDTLRTLKMKECRIGPEGMVALSEALGSSSIRDLDLSFNSLGNDGLKEAIFALTDNMNLVKLNLSHNGFTEQAAVYLNEILSDAYCLEVIDLSWNNFNTPAGMKKLCHGLVENKTINWISLAWNGIASEDVVIHFLRYLRKSSVLKFIDLSNNLLKDDPMTIFMNGVSESNSLVHVKIGNNAFSPSKAFTWAQLLAKPRDKPLKVLDMENMVVEKKFLTLLQKIKSLGNEVKYGTVLADYELYGPCVPKVLFGRCKYLAMKPKKKKKRVDFGHFVLSLPEKPITTDEFQAMLAARKLNHLLDFDLITALQNQYIMKKTQKVNCSQLISDYMVLYPETQPEPPRKKKEKKGGKGKKNKKKTLTLEEPVHEEAIPSAINVQDISVSADKIETTKQNNEDLQLTEISMQKELSAREFKSTEAVFNKQNSDSDAIKKSWVEDNEILPENNEEKALEASEVFILDVSRDSTN</sequence>
<dbReference type="SMART" id="SM00368">
    <property type="entry name" value="LRR_RI"/>
    <property type="match status" value="5"/>
</dbReference>
<evidence type="ECO:0000256" key="4">
    <source>
        <dbReference type="SAM" id="MobiDB-lite"/>
    </source>
</evidence>
<dbReference type="EMBL" id="JABFTP020000185">
    <property type="protein sequence ID" value="KAL3285693.1"/>
    <property type="molecule type" value="Genomic_DNA"/>
</dbReference>
<dbReference type="InterPro" id="IPR001611">
    <property type="entry name" value="Leu-rich_rpt"/>
</dbReference>
<keyword evidence="3" id="KW-0677">Repeat</keyword>
<dbReference type="AlphaFoldDB" id="A0ABD2P496"/>
<dbReference type="GO" id="GO:0005096">
    <property type="term" value="F:GTPase activator activity"/>
    <property type="evidence" value="ECO:0007669"/>
    <property type="project" value="UniProtKB-KW"/>
</dbReference>
<proteinExistence type="predicted"/>
<evidence type="ECO:0000256" key="2">
    <source>
        <dbReference type="ARBA" id="ARBA00022614"/>
    </source>
</evidence>
<dbReference type="InterPro" id="IPR027038">
    <property type="entry name" value="RanGap"/>
</dbReference>
<dbReference type="Proteomes" id="UP001516400">
    <property type="component" value="Unassembled WGS sequence"/>
</dbReference>
<evidence type="ECO:0000313" key="5">
    <source>
        <dbReference type="EMBL" id="KAL3285693.1"/>
    </source>
</evidence>
<dbReference type="SUPFAM" id="SSF52047">
    <property type="entry name" value="RNI-like"/>
    <property type="match status" value="1"/>
</dbReference>
<dbReference type="PANTHER" id="PTHR24113:SF12">
    <property type="entry name" value="RAN GTPASE-ACTIVATING PROTEIN 1"/>
    <property type="match status" value="1"/>
</dbReference>
<gene>
    <name evidence="5" type="ORF">HHI36_000224</name>
</gene>
<reference evidence="5 6" key="1">
    <citation type="journal article" date="2021" name="BMC Biol.">
        <title>Horizontally acquired antibacterial genes associated with adaptive radiation of ladybird beetles.</title>
        <authorList>
            <person name="Li H.S."/>
            <person name="Tang X.F."/>
            <person name="Huang Y.H."/>
            <person name="Xu Z.Y."/>
            <person name="Chen M.L."/>
            <person name="Du X.Y."/>
            <person name="Qiu B.Y."/>
            <person name="Chen P.T."/>
            <person name="Zhang W."/>
            <person name="Slipinski A."/>
            <person name="Escalona H.E."/>
            <person name="Waterhouse R.M."/>
            <person name="Zwick A."/>
            <person name="Pang H."/>
        </authorList>
    </citation>
    <scope>NUCLEOTIDE SEQUENCE [LARGE SCALE GENOMIC DNA]</scope>
    <source>
        <strain evidence="5">SYSU2018</strain>
    </source>
</reference>
<protein>
    <submittedName>
        <fullName evidence="5">Uncharacterized protein</fullName>
    </submittedName>
</protein>
<dbReference type="InterPro" id="IPR032675">
    <property type="entry name" value="LRR_dom_sf"/>
</dbReference>
<dbReference type="PANTHER" id="PTHR24113">
    <property type="entry name" value="RAN GTPASE-ACTIVATING PROTEIN 1"/>
    <property type="match status" value="1"/>
</dbReference>
<evidence type="ECO:0000256" key="1">
    <source>
        <dbReference type="ARBA" id="ARBA00022468"/>
    </source>
</evidence>
<feature type="region of interest" description="Disordered" evidence="4">
    <location>
        <begin position="408"/>
        <end position="432"/>
    </location>
</feature>
<keyword evidence="6" id="KW-1185">Reference proteome</keyword>